<dbReference type="InParanoid" id="A0A2K1XPQ3"/>
<name>A0A2K1XPQ3_POPTR</name>
<protein>
    <submittedName>
        <fullName evidence="1">Uncharacterized protein</fullName>
    </submittedName>
</protein>
<dbReference type="EMBL" id="CM009303">
    <property type="protein sequence ID" value="PNT02760.1"/>
    <property type="molecule type" value="Genomic_DNA"/>
</dbReference>
<sequence>MLKFNVDDNERPRTEGAFLSHSRGYIRLKKKKINLQIQALQLHFLQDYIIQDHPFHTVPYYKRHSSICTFLGRAIDRKHSKLATPTYV</sequence>
<proteinExistence type="predicted"/>
<gene>
    <name evidence="1" type="ORF">POPTR_014G030300</name>
</gene>
<accession>A0A2K1XPQ3</accession>
<evidence type="ECO:0000313" key="1">
    <source>
        <dbReference type="EMBL" id="PNT02760.1"/>
    </source>
</evidence>
<reference evidence="1 2" key="1">
    <citation type="journal article" date="2006" name="Science">
        <title>The genome of black cottonwood, Populus trichocarpa (Torr. &amp; Gray).</title>
        <authorList>
            <person name="Tuskan G.A."/>
            <person name="Difazio S."/>
            <person name="Jansson S."/>
            <person name="Bohlmann J."/>
            <person name="Grigoriev I."/>
            <person name="Hellsten U."/>
            <person name="Putnam N."/>
            <person name="Ralph S."/>
            <person name="Rombauts S."/>
            <person name="Salamov A."/>
            <person name="Schein J."/>
            <person name="Sterck L."/>
            <person name="Aerts A."/>
            <person name="Bhalerao R.R."/>
            <person name="Bhalerao R.P."/>
            <person name="Blaudez D."/>
            <person name="Boerjan W."/>
            <person name="Brun A."/>
            <person name="Brunner A."/>
            <person name="Busov V."/>
            <person name="Campbell M."/>
            <person name="Carlson J."/>
            <person name="Chalot M."/>
            <person name="Chapman J."/>
            <person name="Chen G.L."/>
            <person name="Cooper D."/>
            <person name="Coutinho P.M."/>
            <person name="Couturier J."/>
            <person name="Covert S."/>
            <person name="Cronk Q."/>
            <person name="Cunningham R."/>
            <person name="Davis J."/>
            <person name="Degroeve S."/>
            <person name="Dejardin A."/>
            <person name="Depamphilis C."/>
            <person name="Detter J."/>
            <person name="Dirks B."/>
            <person name="Dubchak I."/>
            <person name="Duplessis S."/>
            <person name="Ehlting J."/>
            <person name="Ellis B."/>
            <person name="Gendler K."/>
            <person name="Goodstein D."/>
            <person name="Gribskov M."/>
            <person name="Grimwood J."/>
            <person name="Groover A."/>
            <person name="Gunter L."/>
            <person name="Hamberger B."/>
            <person name="Heinze B."/>
            <person name="Helariutta Y."/>
            <person name="Henrissat B."/>
            <person name="Holligan D."/>
            <person name="Holt R."/>
            <person name="Huang W."/>
            <person name="Islam-Faridi N."/>
            <person name="Jones S."/>
            <person name="Jones-Rhoades M."/>
            <person name="Jorgensen R."/>
            <person name="Joshi C."/>
            <person name="Kangasjarvi J."/>
            <person name="Karlsson J."/>
            <person name="Kelleher C."/>
            <person name="Kirkpatrick R."/>
            <person name="Kirst M."/>
            <person name="Kohler A."/>
            <person name="Kalluri U."/>
            <person name="Larimer F."/>
            <person name="Leebens-Mack J."/>
            <person name="Leple J.C."/>
            <person name="Locascio P."/>
            <person name="Lou Y."/>
            <person name="Lucas S."/>
            <person name="Martin F."/>
            <person name="Montanini B."/>
            <person name="Napoli C."/>
            <person name="Nelson D.R."/>
            <person name="Nelson C."/>
            <person name="Nieminen K."/>
            <person name="Nilsson O."/>
            <person name="Pereda V."/>
            <person name="Peter G."/>
            <person name="Philippe R."/>
            <person name="Pilate G."/>
            <person name="Poliakov A."/>
            <person name="Razumovskaya J."/>
            <person name="Richardson P."/>
            <person name="Rinaldi C."/>
            <person name="Ritland K."/>
            <person name="Rouze P."/>
            <person name="Ryaboy D."/>
            <person name="Schmutz J."/>
            <person name="Schrader J."/>
            <person name="Segerman B."/>
            <person name="Shin H."/>
            <person name="Siddiqui A."/>
            <person name="Sterky F."/>
            <person name="Terry A."/>
            <person name="Tsai C.J."/>
            <person name="Uberbacher E."/>
            <person name="Unneberg P."/>
            <person name="Vahala J."/>
            <person name="Wall K."/>
            <person name="Wessler S."/>
            <person name="Yang G."/>
            <person name="Yin T."/>
            <person name="Douglas C."/>
            <person name="Marra M."/>
            <person name="Sandberg G."/>
            <person name="Van de Peer Y."/>
            <person name="Rokhsar D."/>
        </authorList>
    </citation>
    <scope>NUCLEOTIDE SEQUENCE [LARGE SCALE GENOMIC DNA]</scope>
    <source>
        <strain evidence="2">cv. Nisqually</strain>
    </source>
</reference>
<keyword evidence="2" id="KW-1185">Reference proteome</keyword>
<organism evidence="1 2">
    <name type="scientific">Populus trichocarpa</name>
    <name type="common">Western balsam poplar</name>
    <name type="synonym">Populus balsamifera subsp. trichocarpa</name>
    <dbReference type="NCBI Taxonomy" id="3694"/>
    <lineage>
        <taxon>Eukaryota</taxon>
        <taxon>Viridiplantae</taxon>
        <taxon>Streptophyta</taxon>
        <taxon>Embryophyta</taxon>
        <taxon>Tracheophyta</taxon>
        <taxon>Spermatophyta</taxon>
        <taxon>Magnoliopsida</taxon>
        <taxon>eudicotyledons</taxon>
        <taxon>Gunneridae</taxon>
        <taxon>Pentapetalae</taxon>
        <taxon>rosids</taxon>
        <taxon>fabids</taxon>
        <taxon>Malpighiales</taxon>
        <taxon>Salicaceae</taxon>
        <taxon>Saliceae</taxon>
        <taxon>Populus</taxon>
    </lineage>
</organism>
<dbReference type="AlphaFoldDB" id="A0A2K1XPQ3"/>
<evidence type="ECO:0000313" key="2">
    <source>
        <dbReference type="Proteomes" id="UP000006729"/>
    </source>
</evidence>
<dbReference type="Proteomes" id="UP000006729">
    <property type="component" value="Chromosome 14"/>
</dbReference>